<dbReference type="EMBL" id="JAMKPW020000003">
    <property type="protein sequence ID" value="KAK8219772.1"/>
    <property type="molecule type" value="Genomic_DNA"/>
</dbReference>
<comment type="caution">
    <text evidence="1">The sequence shown here is derived from an EMBL/GenBank/DDBJ whole genome shotgun (WGS) entry which is preliminary data.</text>
</comment>
<name>A0ACC3SMR5_9PEZI</name>
<reference evidence="1" key="1">
    <citation type="submission" date="2024-02" db="EMBL/GenBank/DDBJ databases">
        <title>Metagenome Assembled Genome of Zalaria obscura JY119.</title>
        <authorList>
            <person name="Vighnesh L."/>
            <person name="Jagadeeshwari U."/>
            <person name="Venkata Ramana C."/>
            <person name="Sasikala C."/>
        </authorList>
    </citation>
    <scope>NUCLEOTIDE SEQUENCE</scope>
    <source>
        <strain evidence="1">JY119</strain>
    </source>
</reference>
<protein>
    <submittedName>
        <fullName evidence="1">Uncharacterized protein</fullName>
    </submittedName>
</protein>
<organism evidence="1 2">
    <name type="scientific">Zalaria obscura</name>
    <dbReference type="NCBI Taxonomy" id="2024903"/>
    <lineage>
        <taxon>Eukaryota</taxon>
        <taxon>Fungi</taxon>
        <taxon>Dikarya</taxon>
        <taxon>Ascomycota</taxon>
        <taxon>Pezizomycotina</taxon>
        <taxon>Dothideomycetes</taxon>
        <taxon>Dothideomycetidae</taxon>
        <taxon>Dothideales</taxon>
        <taxon>Zalariaceae</taxon>
        <taxon>Zalaria</taxon>
    </lineage>
</organism>
<proteinExistence type="predicted"/>
<accession>A0ACC3SMR5</accession>
<sequence length="107" mass="12111">MSSDRVPAEIKTIDKQHEPLRSVLKKREKDYAEQYDCTSCRVMGASAFIGLGAYSYWSGHRQLKLREREILKSGRSSISGKKGSAFGRLMMRIYEVSGNKKDSSMEA</sequence>
<gene>
    <name evidence="1" type="ORF">M8818_000746</name>
</gene>
<evidence type="ECO:0000313" key="2">
    <source>
        <dbReference type="Proteomes" id="UP001320706"/>
    </source>
</evidence>
<keyword evidence="2" id="KW-1185">Reference proteome</keyword>
<evidence type="ECO:0000313" key="1">
    <source>
        <dbReference type="EMBL" id="KAK8219772.1"/>
    </source>
</evidence>
<dbReference type="Proteomes" id="UP001320706">
    <property type="component" value="Unassembled WGS sequence"/>
</dbReference>